<evidence type="ECO:0000313" key="1">
    <source>
        <dbReference type="EMBL" id="AOW47179.1"/>
    </source>
</evidence>
<dbReference type="KEGG" id="aasc:A4S02_10805"/>
<dbReference type="EMBL" id="CP015164">
    <property type="protein sequence ID" value="AOW47179.1"/>
    <property type="molecule type" value="Genomic_DNA"/>
</dbReference>
<name>A0A1D8QXW0_9PROT</name>
<dbReference type="RefSeq" id="WP_070323781.1">
    <property type="nucleotide sequence ID" value="NZ_CP015164.1"/>
</dbReference>
<proteinExistence type="predicted"/>
<gene>
    <name evidence="1" type="ORF">A4S02_10805</name>
</gene>
<evidence type="ECO:0000313" key="2">
    <source>
        <dbReference type="Proteomes" id="UP000175973"/>
    </source>
</evidence>
<dbReference type="AlphaFoldDB" id="A0A1D8QXW0"/>
<accession>A0A1D8QXW0</accession>
<reference evidence="2" key="1">
    <citation type="submission" date="2016-04" db="EMBL/GenBank/DDBJ databases">
        <authorList>
            <person name="Jeon C.O."/>
            <person name="Cho G.Y."/>
            <person name="Jeong H.I."/>
            <person name="Kim K.H."/>
        </authorList>
    </citation>
    <scope>NUCLEOTIDE SEQUENCE [LARGE SCALE GENOMIC DNA]</scope>
    <source>
        <strain evidence="2">LMG 1590</strain>
    </source>
</reference>
<keyword evidence="2" id="KW-1185">Reference proteome</keyword>
<protein>
    <submittedName>
        <fullName evidence="1">Uncharacterized protein</fullName>
    </submittedName>
</protein>
<sequence>MRTREEQIADLENQFGEEGTFAFVDDRDAATKHIIEAEQRGYERARAECAADTRRLEWLADMKVGVEYREEFGWGVYEILEGMLGEAPTLRKAIDAAMEGGNG</sequence>
<organism evidence="1 2">
    <name type="scientific">Acetobacter ascendens</name>
    <dbReference type="NCBI Taxonomy" id="481146"/>
    <lineage>
        <taxon>Bacteria</taxon>
        <taxon>Pseudomonadati</taxon>
        <taxon>Pseudomonadota</taxon>
        <taxon>Alphaproteobacteria</taxon>
        <taxon>Acetobacterales</taxon>
        <taxon>Acetobacteraceae</taxon>
        <taxon>Acetobacter</taxon>
    </lineage>
</organism>
<dbReference type="Proteomes" id="UP000175973">
    <property type="component" value="Chromosome"/>
</dbReference>